<accession>A0ABQ0P131</accession>
<comment type="caution">
    <text evidence="2">The sequence shown here is derived from an EMBL/GenBank/DDBJ whole genome shotgun (WGS) entry which is preliminary data.</text>
</comment>
<dbReference type="Proteomes" id="UP001062901">
    <property type="component" value="Unassembled WGS sequence"/>
</dbReference>
<proteinExistence type="predicted"/>
<protein>
    <submittedName>
        <fullName evidence="2">Uncharacterized protein</fullName>
    </submittedName>
</protein>
<feature type="signal peptide" evidence="1">
    <location>
        <begin position="1"/>
        <end position="25"/>
    </location>
</feature>
<evidence type="ECO:0000313" key="3">
    <source>
        <dbReference type="Proteomes" id="UP001062901"/>
    </source>
</evidence>
<keyword evidence="3" id="KW-1185">Reference proteome</keyword>
<keyword evidence="1" id="KW-0732">Signal</keyword>
<sequence length="112" mass="11553">MTVKPFLIITLLCSSSLLNSQPAHAQGIVTYDNAPIPSDGSQYNNGSGSVTNTNGGQTGAIDQDGKVYNTNGGQTGAIDQDGKVYNTNGGQVGHTPNRALGALMLLHVIPLQ</sequence>
<organism evidence="2 3">
    <name type="scientific">Saccharibacter floricola DSM 15669</name>
    <dbReference type="NCBI Taxonomy" id="1123227"/>
    <lineage>
        <taxon>Bacteria</taxon>
        <taxon>Pseudomonadati</taxon>
        <taxon>Pseudomonadota</taxon>
        <taxon>Alphaproteobacteria</taxon>
        <taxon>Acetobacterales</taxon>
        <taxon>Acetobacteraceae</taxon>
        <taxon>Saccharibacter</taxon>
    </lineage>
</organism>
<evidence type="ECO:0000256" key="1">
    <source>
        <dbReference type="SAM" id="SignalP"/>
    </source>
</evidence>
<dbReference type="EMBL" id="BAQD01000140">
    <property type="protein sequence ID" value="GBQ08760.1"/>
    <property type="molecule type" value="Genomic_DNA"/>
</dbReference>
<dbReference type="RefSeq" id="WP_264873713.1">
    <property type="nucleotide sequence ID" value="NZ_BAQD01000140.1"/>
</dbReference>
<name>A0ABQ0P131_9PROT</name>
<reference evidence="2" key="1">
    <citation type="submission" date="2013-04" db="EMBL/GenBank/DDBJ databases">
        <title>The genome sequencing project of 58 acetic acid bacteria.</title>
        <authorList>
            <person name="Okamoto-Kainuma A."/>
            <person name="Ishikawa M."/>
            <person name="Umino S."/>
            <person name="Koizumi Y."/>
            <person name="Shiwa Y."/>
            <person name="Yoshikawa H."/>
            <person name="Matsutani M."/>
            <person name="Matsushita K."/>
        </authorList>
    </citation>
    <scope>NUCLEOTIDE SEQUENCE</scope>
    <source>
        <strain evidence="2">DSM 15669</strain>
    </source>
</reference>
<gene>
    <name evidence="2" type="ORF">AA15669_1896</name>
</gene>
<feature type="chain" id="PRO_5046807711" evidence="1">
    <location>
        <begin position="26"/>
        <end position="112"/>
    </location>
</feature>
<evidence type="ECO:0000313" key="2">
    <source>
        <dbReference type="EMBL" id="GBQ08760.1"/>
    </source>
</evidence>